<accession>A0ABT8YI66</accession>
<reference evidence="6" key="1">
    <citation type="journal article" date="2015" name="Int. J. Syst. Evol. Microbiol.">
        <title>Rhizobium alvei sp. nov., isolated from a freshwater river.</title>
        <authorList>
            <person name="Sheu S.Y."/>
            <person name="Huang H.W."/>
            <person name="Young C.C."/>
            <person name="Chen W.M."/>
        </authorList>
    </citation>
    <scope>NUCLEOTIDE SEQUENCE</scope>
    <source>
        <strain evidence="6">TNR-22</strain>
    </source>
</reference>
<comment type="caution">
    <text evidence="6">The sequence shown here is derived from an EMBL/GenBank/DDBJ whole genome shotgun (WGS) entry which is preliminary data.</text>
</comment>
<dbReference type="CDD" id="cd01536">
    <property type="entry name" value="PBP1_ABC_sugar_binding-like"/>
    <property type="match status" value="1"/>
</dbReference>
<name>A0ABT8YI66_9HYPH</name>
<dbReference type="Gene3D" id="3.40.50.2300">
    <property type="match status" value="2"/>
</dbReference>
<dbReference type="InterPro" id="IPR028082">
    <property type="entry name" value="Peripla_BP_I"/>
</dbReference>
<sequence>MTSFKTRLATMALAFLLPATAAVQAEELGMADPQRDAYYEALKGKKVVFVPLALGFDLTDGWYAGMKNQLEPLGISVDVRDPNWSTEAGSRAISSLIAEKPDAIVVHNPDVQTYAKLLRKAEQAGIRVLQINMKSAYSTDVFAGADYVDIGRRAAEAVVAKCSAGTSGKIAIVQGPPTAAASAYQLRGISQVLEKHPEITVVSNQAADWDASKARAITETTLQQHPDLCGIIGFWDGMDVGTGAAVKQAGRDKDIFIVTSGGGGKAGCDNLKDGVFDLDISYDVPGQARDLANGITSLLQSKSAPGENNYSLYTQLQMLTPETLDKYRNFGACWTVDSLASK</sequence>
<feature type="chain" id="PRO_5045762428" evidence="4">
    <location>
        <begin position="22"/>
        <end position="342"/>
    </location>
</feature>
<dbReference type="Pfam" id="PF13407">
    <property type="entry name" value="Peripla_BP_4"/>
    <property type="match status" value="1"/>
</dbReference>
<evidence type="ECO:0000256" key="1">
    <source>
        <dbReference type="ARBA" id="ARBA00004196"/>
    </source>
</evidence>
<proteinExistence type="inferred from homology"/>
<dbReference type="PANTHER" id="PTHR46847:SF1">
    <property type="entry name" value="D-ALLOSE-BINDING PERIPLASMIC PROTEIN-RELATED"/>
    <property type="match status" value="1"/>
</dbReference>
<keyword evidence="3 4" id="KW-0732">Signal</keyword>
<keyword evidence="7" id="KW-1185">Reference proteome</keyword>
<gene>
    <name evidence="6" type="ORF">Q4481_05420</name>
</gene>
<protein>
    <submittedName>
        <fullName evidence="6">Sugar ABC transporter substrate-binding protein</fullName>
    </submittedName>
</protein>
<dbReference type="PANTHER" id="PTHR46847">
    <property type="entry name" value="D-ALLOSE-BINDING PERIPLASMIC PROTEIN-RELATED"/>
    <property type="match status" value="1"/>
</dbReference>
<dbReference type="Proteomes" id="UP001174932">
    <property type="component" value="Unassembled WGS sequence"/>
</dbReference>
<evidence type="ECO:0000313" key="7">
    <source>
        <dbReference type="Proteomes" id="UP001174932"/>
    </source>
</evidence>
<comment type="subcellular location">
    <subcellularLocation>
        <location evidence="1">Cell envelope</location>
    </subcellularLocation>
</comment>
<comment type="similarity">
    <text evidence="2">Belongs to the bacterial solute-binding protein 2 family.</text>
</comment>
<feature type="signal peptide" evidence="4">
    <location>
        <begin position="1"/>
        <end position="21"/>
    </location>
</feature>
<dbReference type="SUPFAM" id="SSF53822">
    <property type="entry name" value="Periplasmic binding protein-like I"/>
    <property type="match status" value="1"/>
</dbReference>
<evidence type="ECO:0000256" key="2">
    <source>
        <dbReference type="ARBA" id="ARBA00007639"/>
    </source>
</evidence>
<evidence type="ECO:0000313" key="6">
    <source>
        <dbReference type="EMBL" id="MDO6963388.1"/>
    </source>
</evidence>
<reference evidence="6" key="2">
    <citation type="submission" date="2023-07" db="EMBL/GenBank/DDBJ databases">
        <authorList>
            <person name="Shen H."/>
        </authorList>
    </citation>
    <scope>NUCLEOTIDE SEQUENCE</scope>
    <source>
        <strain evidence="6">TNR-22</strain>
    </source>
</reference>
<organism evidence="6 7">
    <name type="scientific">Rhizobium alvei</name>
    <dbReference type="NCBI Taxonomy" id="1132659"/>
    <lineage>
        <taxon>Bacteria</taxon>
        <taxon>Pseudomonadati</taxon>
        <taxon>Pseudomonadota</taxon>
        <taxon>Alphaproteobacteria</taxon>
        <taxon>Hyphomicrobiales</taxon>
        <taxon>Rhizobiaceae</taxon>
        <taxon>Rhizobium/Agrobacterium group</taxon>
        <taxon>Rhizobium</taxon>
    </lineage>
</organism>
<evidence type="ECO:0000256" key="3">
    <source>
        <dbReference type="ARBA" id="ARBA00022729"/>
    </source>
</evidence>
<feature type="domain" description="Periplasmic binding protein" evidence="5">
    <location>
        <begin position="48"/>
        <end position="301"/>
    </location>
</feature>
<dbReference type="RefSeq" id="WP_304375298.1">
    <property type="nucleotide sequence ID" value="NZ_JAUOZU010000005.1"/>
</dbReference>
<dbReference type="EMBL" id="JAUOZU010000005">
    <property type="protein sequence ID" value="MDO6963388.1"/>
    <property type="molecule type" value="Genomic_DNA"/>
</dbReference>
<evidence type="ECO:0000256" key="4">
    <source>
        <dbReference type="SAM" id="SignalP"/>
    </source>
</evidence>
<evidence type="ECO:0000259" key="5">
    <source>
        <dbReference type="Pfam" id="PF13407"/>
    </source>
</evidence>
<dbReference type="InterPro" id="IPR025997">
    <property type="entry name" value="SBP_2_dom"/>
</dbReference>